<dbReference type="Gene3D" id="1.20.1250.20">
    <property type="entry name" value="MFS general substrate transporter like domains"/>
    <property type="match status" value="1"/>
</dbReference>
<feature type="transmembrane region" description="Helical" evidence="10">
    <location>
        <begin position="287"/>
        <end position="307"/>
    </location>
</feature>
<feature type="region of interest" description="Disordered" evidence="9">
    <location>
        <begin position="499"/>
        <end position="536"/>
    </location>
</feature>
<evidence type="ECO:0000256" key="6">
    <source>
        <dbReference type="ARBA" id="ARBA00023136"/>
    </source>
</evidence>
<dbReference type="InterPro" id="IPR050360">
    <property type="entry name" value="MFS_Sugar_Transporters"/>
</dbReference>
<dbReference type="GO" id="GO:0005351">
    <property type="term" value="F:carbohydrate:proton symporter activity"/>
    <property type="evidence" value="ECO:0007669"/>
    <property type="project" value="TreeGrafter"/>
</dbReference>
<keyword evidence="5 10" id="KW-1133">Transmembrane helix</keyword>
<evidence type="ECO:0000256" key="7">
    <source>
        <dbReference type="ARBA" id="ARBA00049119"/>
    </source>
</evidence>
<dbReference type="NCBIfam" id="TIGR00879">
    <property type="entry name" value="SP"/>
    <property type="match status" value="1"/>
</dbReference>
<comment type="subcellular location">
    <subcellularLocation>
        <location evidence="1">Membrane</location>
        <topology evidence="1">Multi-pass membrane protein</topology>
    </subcellularLocation>
</comment>
<dbReference type="SUPFAM" id="SSF103473">
    <property type="entry name" value="MFS general substrate transporter"/>
    <property type="match status" value="1"/>
</dbReference>
<feature type="domain" description="Major facilitator superfamily (MFS) profile" evidence="11">
    <location>
        <begin position="36"/>
        <end position="475"/>
    </location>
</feature>
<evidence type="ECO:0000313" key="12">
    <source>
        <dbReference type="EMBL" id="KAF9478361.1"/>
    </source>
</evidence>
<evidence type="ECO:0000256" key="5">
    <source>
        <dbReference type="ARBA" id="ARBA00022989"/>
    </source>
</evidence>
<dbReference type="InterPro" id="IPR020846">
    <property type="entry name" value="MFS_dom"/>
</dbReference>
<sequence length="536" mass="59955">MVGGPAVATQNAGYHHLIQDTRPWYKNTRIIVLNIWICVLLITSSTNGYDGSMMNGLQSVDAWENEFNHPAGGKLGLFNAIQNIGSLAAYPISPYVTDGLGRRTAVFIGAAIMVVATILQTISHSFGMFIGARFLIGFGLTFAAAAAPLLVTEIAFPTQRAQATSMYNTLWYLGSIIAAWTTFGTFRIPNNWAWRIPSAIQGLPSVIQIFVIWFVPESPRWLVSKGRESEALNTLAYYHAKGNKEDPLVQYEFEEIKAAIAFDREVAANVGWTSLFKTPGNRRRMRIIIALAFFSQWSGNGLVSYYLNKVFIAIGITDHDTQLLINGLLNIFNFIVAIVAGFLCERVGRRRLFMTSTIGMFVFWLLQTVCVSLYAHDNNNKAAAHTVIAMIFLFYGFYDLAFTPLIVSYTVEILPYSLRAKGFTVFNFSISASIIFNQYINPIALNHLGWKYYVVYVVWIAFEALFCYLFIIETKNLSLEETAALFDGDDTVHAISEKAAQQAGIPHTKEEDSRLSNEKAEDSRHSDEKVDAHHID</sequence>
<gene>
    <name evidence="12" type="ORF">BDN70DRAFT_48238</name>
</gene>
<comment type="similarity">
    <text evidence="2 8">Belongs to the major facilitator superfamily. Sugar transporter (TC 2.A.1.1) family.</text>
</comment>
<evidence type="ECO:0000256" key="9">
    <source>
        <dbReference type="SAM" id="MobiDB-lite"/>
    </source>
</evidence>
<organism evidence="12 13">
    <name type="scientific">Pholiota conissans</name>
    <dbReference type="NCBI Taxonomy" id="109636"/>
    <lineage>
        <taxon>Eukaryota</taxon>
        <taxon>Fungi</taxon>
        <taxon>Dikarya</taxon>
        <taxon>Basidiomycota</taxon>
        <taxon>Agaricomycotina</taxon>
        <taxon>Agaricomycetes</taxon>
        <taxon>Agaricomycetidae</taxon>
        <taxon>Agaricales</taxon>
        <taxon>Agaricineae</taxon>
        <taxon>Strophariaceae</taxon>
        <taxon>Pholiota</taxon>
    </lineage>
</organism>
<feature type="transmembrane region" description="Helical" evidence="10">
    <location>
        <begin position="352"/>
        <end position="375"/>
    </location>
</feature>
<feature type="transmembrane region" description="Helical" evidence="10">
    <location>
        <begin position="168"/>
        <end position="186"/>
    </location>
</feature>
<dbReference type="PANTHER" id="PTHR48022:SF64">
    <property type="entry name" value="MAJOR FACILITATOR SUPERFAMILY (MFS) PROFILE DOMAIN-CONTAINING PROTEIN"/>
    <property type="match status" value="1"/>
</dbReference>
<evidence type="ECO:0000259" key="11">
    <source>
        <dbReference type="PROSITE" id="PS50850"/>
    </source>
</evidence>
<proteinExistence type="inferred from homology"/>
<evidence type="ECO:0000256" key="2">
    <source>
        <dbReference type="ARBA" id="ARBA00010992"/>
    </source>
</evidence>
<name>A0A9P5Z029_9AGAR</name>
<evidence type="ECO:0000256" key="1">
    <source>
        <dbReference type="ARBA" id="ARBA00004141"/>
    </source>
</evidence>
<dbReference type="InterPro" id="IPR036259">
    <property type="entry name" value="MFS_trans_sf"/>
</dbReference>
<dbReference type="FunFam" id="1.20.1250.20:FF:000117">
    <property type="entry name" value="MFS hexose transporter"/>
    <property type="match status" value="1"/>
</dbReference>
<feature type="compositionally biased region" description="Basic and acidic residues" evidence="9">
    <location>
        <begin position="507"/>
        <end position="536"/>
    </location>
</feature>
<dbReference type="Pfam" id="PF00083">
    <property type="entry name" value="Sugar_tr"/>
    <property type="match status" value="1"/>
</dbReference>
<accession>A0A9P5Z029</accession>
<feature type="transmembrane region" description="Helical" evidence="10">
    <location>
        <begin position="327"/>
        <end position="345"/>
    </location>
</feature>
<evidence type="ECO:0000256" key="3">
    <source>
        <dbReference type="ARBA" id="ARBA00022448"/>
    </source>
</evidence>
<evidence type="ECO:0000256" key="4">
    <source>
        <dbReference type="ARBA" id="ARBA00022692"/>
    </source>
</evidence>
<dbReference type="InterPro" id="IPR003663">
    <property type="entry name" value="Sugar/inositol_transpt"/>
</dbReference>
<comment type="caution">
    <text evidence="12">The sequence shown here is derived from an EMBL/GenBank/DDBJ whole genome shotgun (WGS) entry which is preliminary data.</text>
</comment>
<dbReference type="Proteomes" id="UP000807469">
    <property type="component" value="Unassembled WGS sequence"/>
</dbReference>
<comment type="catalytic activity">
    <reaction evidence="7">
        <text>myo-inositol(out) + H(+)(out) = myo-inositol(in) + H(+)(in)</text>
        <dbReference type="Rhea" id="RHEA:60364"/>
        <dbReference type="ChEBI" id="CHEBI:15378"/>
        <dbReference type="ChEBI" id="CHEBI:17268"/>
    </reaction>
</comment>
<dbReference type="InterPro" id="IPR005828">
    <property type="entry name" value="MFS_sugar_transport-like"/>
</dbReference>
<feature type="transmembrane region" description="Helical" evidence="10">
    <location>
        <begin position="134"/>
        <end position="156"/>
    </location>
</feature>
<reference evidence="12" key="1">
    <citation type="submission" date="2020-11" db="EMBL/GenBank/DDBJ databases">
        <authorList>
            <consortium name="DOE Joint Genome Institute"/>
            <person name="Ahrendt S."/>
            <person name="Riley R."/>
            <person name="Andreopoulos W."/>
            <person name="Labutti K."/>
            <person name="Pangilinan J."/>
            <person name="Ruiz-Duenas F.J."/>
            <person name="Barrasa J.M."/>
            <person name="Sanchez-Garcia M."/>
            <person name="Camarero S."/>
            <person name="Miyauchi S."/>
            <person name="Serrano A."/>
            <person name="Linde D."/>
            <person name="Babiker R."/>
            <person name="Drula E."/>
            <person name="Ayuso-Fernandez I."/>
            <person name="Pacheco R."/>
            <person name="Padilla G."/>
            <person name="Ferreira P."/>
            <person name="Barriuso J."/>
            <person name="Kellner H."/>
            <person name="Castanera R."/>
            <person name="Alfaro M."/>
            <person name="Ramirez L."/>
            <person name="Pisabarro A.G."/>
            <person name="Kuo A."/>
            <person name="Tritt A."/>
            <person name="Lipzen A."/>
            <person name="He G."/>
            <person name="Yan M."/>
            <person name="Ng V."/>
            <person name="Cullen D."/>
            <person name="Martin F."/>
            <person name="Rosso M.-N."/>
            <person name="Henrissat B."/>
            <person name="Hibbett D."/>
            <person name="Martinez A.T."/>
            <person name="Grigoriev I.V."/>
        </authorList>
    </citation>
    <scope>NUCLEOTIDE SEQUENCE</scope>
    <source>
        <strain evidence="12">CIRM-BRFM 674</strain>
    </source>
</reference>
<keyword evidence="13" id="KW-1185">Reference proteome</keyword>
<feature type="transmembrane region" description="Helical" evidence="10">
    <location>
        <begin position="452"/>
        <end position="471"/>
    </location>
</feature>
<dbReference type="AlphaFoldDB" id="A0A9P5Z029"/>
<feature type="transmembrane region" description="Helical" evidence="10">
    <location>
        <begin position="30"/>
        <end position="49"/>
    </location>
</feature>
<evidence type="ECO:0000256" key="10">
    <source>
        <dbReference type="SAM" id="Phobius"/>
    </source>
</evidence>
<protein>
    <submittedName>
        <fullName evidence="12">General substrate transporter</fullName>
    </submittedName>
</protein>
<evidence type="ECO:0000256" key="8">
    <source>
        <dbReference type="RuleBase" id="RU003346"/>
    </source>
</evidence>
<keyword evidence="3 8" id="KW-0813">Transport</keyword>
<evidence type="ECO:0000313" key="13">
    <source>
        <dbReference type="Proteomes" id="UP000807469"/>
    </source>
</evidence>
<feature type="transmembrane region" description="Helical" evidence="10">
    <location>
        <begin position="104"/>
        <end position="122"/>
    </location>
</feature>
<dbReference type="OrthoDB" id="6133115at2759"/>
<feature type="transmembrane region" description="Helical" evidence="10">
    <location>
        <begin position="387"/>
        <end position="411"/>
    </location>
</feature>
<dbReference type="PROSITE" id="PS50850">
    <property type="entry name" value="MFS"/>
    <property type="match status" value="1"/>
</dbReference>
<keyword evidence="6 10" id="KW-0472">Membrane</keyword>
<dbReference type="EMBL" id="MU155236">
    <property type="protein sequence ID" value="KAF9478361.1"/>
    <property type="molecule type" value="Genomic_DNA"/>
</dbReference>
<keyword evidence="4 10" id="KW-0812">Transmembrane</keyword>
<dbReference type="PANTHER" id="PTHR48022">
    <property type="entry name" value="PLASTIDIC GLUCOSE TRANSPORTER 4"/>
    <property type="match status" value="1"/>
</dbReference>
<dbReference type="GO" id="GO:0016020">
    <property type="term" value="C:membrane"/>
    <property type="evidence" value="ECO:0007669"/>
    <property type="project" value="UniProtKB-SubCell"/>
</dbReference>
<feature type="transmembrane region" description="Helical" evidence="10">
    <location>
        <begin position="423"/>
        <end position="440"/>
    </location>
</feature>